<dbReference type="PROSITE" id="PS00356">
    <property type="entry name" value="HTH_LACI_1"/>
    <property type="match status" value="1"/>
</dbReference>
<keyword evidence="4" id="KW-0804">Transcription</keyword>
<dbReference type="Pfam" id="PF13377">
    <property type="entry name" value="Peripla_BP_3"/>
    <property type="match status" value="1"/>
</dbReference>
<feature type="domain" description="HTH lacI-type" evidence="5">
    <location>
        <begin position="56"/>
        <end position="110"/>
    </location>
</feature>
<dbReference type="Proteomes" id="UP000078386">
    <property type="component" value="Unassembled WGS sequence"/>
</dbReference>
<organism evidence="6 7">
    <name type="scientific">Kluyvera georgiana ATCC 51603</name>
    <dbReference type="NCBI Taxonomy" id="1354264"/>
    <lineage>
        <taxon>Bacteria</taxon>
        <taxon>Pseudomonadati</taxon>
        <taxon>Pseudomonadota</taxon>
        <taxon>Gammaproteobacteria</taxon>
        <taxon>Enterobacterales</taxon>
        <taxon>Enterobacteriaceae</taxon>
        <taxon>Kluyvera</taxon>
    </lineage>
</organism>
<evidence type="ECO:0000313" key="7">
    <source>
        <dbReference type="Proteomes" id="UP000078386"/>
    </source>
</evidence>
<keyword evidence="3" id="KW-0238">DNA-binding</keyword>
<dbReference type="GO" id="GO:0000976">
    <property type="term" value="F:transcription cis-regulatory region binding"/>
    <property type="evidence" value="ECO:0007669"/>
    <property type="project" value="TreeGrafter"/>
</dbReference>
<name>A0A1B7K7F3_9ENTR</name>
<comment type="caution">
    <text evidence="6">The sequence shown here is derived from an EMBL/GenBank/DDBJ whole genome shotgun (WGS) entry which is preliminary data.</text>
</comment>
<dbReference type="PANTHER" id="PTHR30146:SF151">
    <property type="entry name" value="HTH-TYPE TRANSCRIPTIONAL REPRESSOR CYTR"/>
    <property type="match status" value="1"/>
</dbReference>
<accession>A0A1B7K7F3</accession>
<sequence>MRKNTPLKRFNEEFFLKMLIHQLAKRRKRSAQKSVLICAKDFGGCKQMPAQEKKRAKLIDVARHAGVSPGTVSNALHNTRFVEPETRRRIEEAIVALNYTPNIRARQLRTGKTNTIALLSSVPLTIASGASRLGFMMEVALTSAMMALEKQHALILVPPGANPLDAVGFDAAILIEPAENDPQLYTLAQAGIPCVTIGRTPGTDTPVPWVELHSAATAQILLTHLADSGARKCALFVGNTRRTSTLETEAAYRRWCEGRQSPVVYSLNESDGENAGYRAAHQLLQEHPDVDGVLVLIDTFASGAVRAFQEQGIAIPDHMRVVTRYDGIRARESMPPLTAVNMHLDEVARQAITLLFAVLAGEKVSYSKGKAPDLVVRASTSR</sequence>
<dbReference type="CDD" id="cd01392">
    <property type="entry name" value="HTH_LacI"/>
    <property type="match status" value="1"/>
</dbReference>
<dbReference type="InterPro" id="IPR046335">
    <property type="entry name" value="LacI/GalR-like_sensor"/>
</dbReference>
<dbReference type="PROSITE" id="PS50932">
    <property type="entry name" value="HTH_LACI_2"/>
    <property type="match status" value="1"/>
</dbReference>
<dbReference type="GO" id="GO:0003700">
    <property type="term" value="F:DNA-binding transcription factor activity"/>
    <property type="evidence" value="ECO:0007669"/>
    <property type="project" value="TreeGrafter"/>
</dbReference>
<dbReference type="InterPro" id="IPR010982">
    <property type="entry name" value="Lambda_DNA-bd_dom_sf"/>
</dbReference>
<protein>
    <submittedName>
        <fullName evidence="6">Putative lacI-family transcriptional regulator</fullName>
    </submittedName>
</protein>
<dbReference type="InterPro" id="IPR000843">
    <property type="entry name" value="HTH_LacI"/>
</dbReference>
<dbReference type="EMBL" id="LXEU01000009">
    <property type="protein sequence ID" value="OAT56096.1"/>
    <property type="molecule type" value="Genomic_DNA"/>
</dbReference>
<dbReference type="Pfam" id="PF00356">
    <property type="entry name" value="LacI"/>
    <property type="match status" value="1"/>
</dbReference>
<keyword evidence="1" id="KW-0678">Repressor</keyword>
<reference evidence="6 7" key="1">
    <citation type="submission" date="2016-04" db="EMBL/GenBank/DDBJ databases">
        <title>ATOL: Assembling a taxonomically balanced genome-scale reconstruction of the evolutionary history of the Enterobacteriaceae.</title>
        <authorList>
            <person name="Plunkett G.III."/>
            <person name="Neeno-Eckwall E.C."/>
            <person name="Glasner J.D."/>
            <person name="Perna N.T."/>
        </authorList>
    </citation>
    <scope>NUCLEOTIDE SEQUENCE [LARGE SCALE GENOMIC DNA]</scope>
    <source>
        <strain evidence="6 7">ATCC 51603</strain>
    </source>
</reference>
<dbReference type="SMART" id="SM00354">
    <property type="entry name" value="HTH_LACI"/>
    <property type="match status" value="1"/>
</dbReference>
<evidence type="ECO:0000256" key="4">
    <source>
        <dbReference type="ARBA" id="ARBA00023163"/>
    </source>
</evidence>
<evidence type="ECO:0000256" key="3">
    <source>
        <dbReference type="ARBA" id="ARBA00023125"/>
    </source>
</evidence>
<dbReference type="PANTHER" id="PTHR30146">
    <property type="entry name" value="LACI-RELATED TRANSCRIPTIONAL REPRESSOR"/>
    <property type="match status" value="1"/>
</dbReference>
<evidence type="ECO:0000259" key="5">
    <source>
        <dbReference type="PROSITE" id="PS50932"/>
    </source>
</evidence>
<dbReference type="SUPFAM" id="SSF47413">
    <property type="entry name" value="lambda repressor-like DNA-binding domains"/>
    <property type="match status" value="1"/>
</dbReference>
<gene>
    <name evidence="6" type="ORF">M989_00349</name>
</gene>
<dbReference type="Gene3D" id="3.40.50.2300">
    <property type="match status" value="2"/>
</dbReference>
<dbReference type="CDD" id="cd06287">
    <property type="entry name" value="PBP1_LacI-like"/>
    <property type="match status" value="1"/>
</dbReference>
<dbReference type="PATRIC" id="fig|1354264.4.peg.364"/>
<dbReference type="InterPro" id="IPR028082">
    <property type="entry name" value="Peripla_BP_I"/>
</dbReference>
<keyword evidence="2" id="KW-0805">Transcription regulation</keyword>
<evidence type="ECO:0000313" key="6">
    <source>
        <dbReference type="EMBL" id="OAT56096.1"/>
    </source>
</evidence>
<evidence type="ECO:0000256" key="2">
    <source>
        <dbReference type="ARBA" id="ARBA00023015"/>
    </source>
</evidence>
<dbReference type="Gene3D" id="1.10.260.40">
    <property type="entry name" value="lambda repressor-like DNA-binding domains"/>
    <property type="match status" value="1"/>
</dbReference>
<keyword evidence="7" id="KW-1185">Reference proteome</keyword>
<dbReference type="AlphaFoldDB" id="A0A1B7K7F3"/>
<evidence type="ECO:0000256" key="1">
    <source>
        <dbReference type="ARBA" id="ARBA00022491"/>
    </source>
</evidence>
<dbReference type="SUPFAM" id="SSF53822">
    <property type="entry name" value="Periplasmic binding protein-like I"/>
    <property type="match status" value="1"/>
</dbReference>
<proteinExistence type="predicted"/>